<evidence type="ECO:0000256" key="1">
    <source>
        <dbReference type="SAM" id="MobiDB-lite"/>
    </source>
</evidence>
<name>A0ABR3MGF5_9TELE</name>
<dbReference type="Proteomes" id="UP001558613">
    <property type="component" value="Unassembled WGS sequence"/>
</dbReference>
<sequence length="107" mass="11972">MRLLSCGVPPTRPDYVPPLPPPSFSVDGAEEKGYDKLPPLDELMAVHLCPSTAVGWKAHPPKPCRTTLDGPTPRLDSRPQRSIPWRFSRSFRPNFSVLWTSLAQTLH</sequence>
<dbReference type="EMBL" id="JAYMGO010000012">
    <property type="protein sequence ID" value="KAL1264167.1"/>
    <property type="molecule type" value="Genomic_DNA"/>
</dbReference>
<feature type="region of interest" description="Disordered" evidence="1">
    <location>
        <begin position="60"/>
        <end position="80"/>
    </location>
</feature>
<comment type="caution">
    <text evidence="2">The sequence shown here is derived from an EMBL/GenBank/DDBJ whole genome shotgun (WGS) entry which is preliminary data.</text>
</comment>
<proteinExistence type="predicted"/>
<evidence type="ECO:0000313" key="2">
    <source>
        <dbReference type="EMBL" id="KAL1264167.1"/>
    </source>
</evidence>
<feature type="region of interest" description="Disordered" evidence="1">
    <location>
        <begin position="1"/>
        <end position="32"/>
    </location>
</feature>
<reference evidence="2 3" key="1">
    <citation type="submission" date="2023-09" db="EMBL/GenBank/DDBJ databases">
        <authorList>
            <person name="Wang M."/>
        </authorList>
    </citation>
    <scope>NUCLEOTIDE SEQUENCE [LARGE SCALE GENOMIC DNA]</scope>
    <source>
        <strain evidence="2">GT-2023</strain>
        <tissue evidence="2">Liver</tissue>
    </source>
</reference>
<accession>A0ABR3MGF5</accession>
<organism evidence="2 3">
    <name type="scientific">Cirrhinus molitorella</name>
    <name type="common">mud carp</name>
    <dbReference type="NCBI Taxonomy" id="172907"/>
    <lineage>
        <taxon>Eukaryota</taxon>
        <taxon>Metazoa</taxon>
        <taxon>Chordata</taxon>
        <taxon>Craniata</taxon>
        <taxon>Vertebrata</taxon>
        <taxon>Euteleostomi</taxon>
        <taxon>Actinopterygii</taxon>
        <taxon>Neopterygii</taxon>
        <taxon>Teleostei</taxon>
        <taxon>Ostariophysi</taxon>
        <taxon>Cypriniformes</taxon>
        <taxon>Cyprinidae</taxon>
        <taxon>Labeoninae</taxon>
        <taxon>Labeonini</taxon>
        <taxon>Cirrhinus</taxon>
    </lineage>
</organism>
<gene>
    <name evidence="2" type="ORF">QQF64_004522</name>
</gene>
<keyword evidence="3" id="KW-1185">Reference proteome</keyword>
<evidence type="ECO:0000313" key="3">
    <source>
        <dbReference type="Proteomes" id="UP001558613"/>
    </source>
</evidence>
<feature type="compositionally biased region" description="Pro residues" evidence="1">
    <location>
        <begin position="10"/>
        <end position="23"/>
    </location>
</feature>
<protein>
    <submittedName>
        <fullName evidence="2">Uncharacterized protein</fullName>
    </submittedName>
</protein>